<comment type="caution">
    <text evidence="3">The sequence shown here is derived from an EMBL/GenBank/DDBJ whole genome shotgun (WGS) entry which is preliminary data.</text>
</comment>
<keyword evidence="2" id="KW-0812">Transmembrane</keyword>
<evidence type="ECO:0000313" key="3">
    <source>
        <dbReference type="EMBL" id="MER6616126.1"/>
    </source>
</evidence>
<organism evidence="3 4">
    <name type="scientific">Streptomyces xantholiticus</name>
    <dbReference type="NCBI Taxonomy" id="68285"/>
    <lineage>
        <taxon>Bacteria</taxon>
        <taxon>Bacillati</taxon>
        <taxon>Actinomycetota</taxon>
        <taxon>Actinomycetes</taxon>
        <taxon>Kitasatosporales</taxon>
        <taxon>Streptomycetaceae</taxon>
        <taxon>Streptomyces</taxon>
    </lineage>
</organism>
<dbReference type="RefSeq" id="WP_351977523.1">
    <property type="nucleotide sequence ID" value="NZ_JBEPBX010000021.1"/>
</dbReference>
<evidence type="ECO:0000256" key="2">
    <source>
        <dbReference type="SAM" id="Phobius"/>
    </source>
</evidence>
<reference evidence="3 4" key="1">
    <citation type="submission" date="2024-06" db="EMBL/GenBank/DDBJ databases">
        <title>The Natural Products Discovery Center: Release of the First 8490 Sequenced Strains for Exploring Actinobacteria Biosynthetic Diversity.</title>
        <authorList>
            <person name="Kalkreuter E."/>
            <person name="Kautsar S.A."/>
            <person name="Yang D."/>
            <person name="Bader C.D."/>
            <person name="Teijaro C.N."/>
            <person name="Fluegel L."/>
            <person name="Davis C.M."/>
            <person name="Simpson J.R."/>
            <person name="Lauterbach L."/>
            <person name="Steele A.D."/>
            <person name="Gui C."/>
            <person name="Meng S."/>
            <person name="Li G."/>
            <person name="Viehrig K."/>
            <person name="Ye F."/>
            <person name="Su P."/>
            <person name="Kiefer A.F."/>
            <person name="Nichols A."/>
            <person name="Cepeda A.J."/>
            <person name="Yan W."/>
            <person name="Fan B."/>
            <person name="Jiang Y."/>
            <person name="Adhikari A."/>
            <person name="Zheng C.-J."/>
            <person name="Schuster L."/>
            <person name="Cowan T.M."/>
            <person name="Smanski M.J."/>
            <person name="Chevrette M.G."/>
            <person name="De Carvalho L.P.S."/>
            <person name="Shen B."/>
        </authorList>
    </citation>
    <scope>NUCLEOTIDE SEQUENCE [LARGE SCALE GENOMIC DNA]</scope>
    <source>
        <strain evidence="3 4">NPDC000837</strain>
    </source>
</reference>
<accession>A0ABV1UZD2</accession>
<keyword evidence="4" id="KW-1185">Reference proteome</keyword>
<feature type="transmembrane region" description="Helical" evidence="2">
    <location>
        <begin position="60"/>
        <end position="82"/>
    </location>
</feature>
<feature type="transmembrane region" description="Helical" evidence="2">
    <location>
        <begin position="135"/>
        <end position="158"/>
    </location>
</feature>
<gene>
    <name evidence="3" type="ORF">ABT276_22710</name>
</gene>
<sequence>MTAPLTPPHQPHEPHDSSPENGPWQSPPAVPGPSSMYAHETAKDQAAAAAELRKDLRDSALVLVAVTLAGVALGLLWLWLAPRVPLISNREGVFLKDTEGEAAIGADGTFVLLAVGLGALSAVAVFLFRRRGGMALVLALAVGGLLASLLGWGIGVWFGPPRDVVAHAREVGEGVTFDAYLELGAKGALLAWSVAAMVVHLGLTALFGPRDPEPDWAVPPTQ</sequence>
<feature type="transmembrane region" description="Helical" evidence="2">
    <location>
        <begin position="189"/>
        <end position="207"/>
    </location>
</feature>
<name>A0ABV1UZD2_9ACTN</name>
<keyword evidence="2" id="KW-1133">Transmembrane helix</keyword>
<protein>
    <submittedName>
        <fullName evidence="3">ABC transporter permease</fullName>
    </submittedName>
</protein>
<keyword evidence="2" id="KW-0472">Membrane</keyword>
<dbReference type="EMBL" id="JBEPBX010000021">
    <property type="protein sequence ID" value="MER6616126.1"/>
    <property type="molecule type" value="Genomic_DNA"/>
</dbReference>
<dbReference type="Proteomes" id="UP001445472">
    <property type="component" value="Unassembled WGS sequence"/>
</dbReference>
<evidence type="ECO:0000313" key="4">
    <source>
        <dbReference type="Proteomes" id="UP001445472"/>
    </source>
</evidence>
<evidence type="ECO:0000256" key="1">
    <source>
        <dbReference type="SAM" id="MobiDB-lite"/>
    </source>
</evidence>
<feature type="transmembrane region" description="Helical" evidence="2">
    <location>
        <begin position="102"/>
        <end position="128"/>
    </location>
</feature>
<feature type="region of interest" description="Disordered" evidence="1">
    <location>
        <begin position="1"/>
        <end position="40"/>
    </location>
</feature>
<proteinExistence type="predicted"/>